<dbReference type="Gene3D" id="2.60.120.10">
    <property type="entry name" value="Jelly Rolls"/>
    <property type="match status" value="1"/>
</dbReference>
<dbReference type="SUPFAM" id="SSF51182">
    <property type="entry name" value="RmlC-like cupins"/>
    <property type="match status" value="1"/>
</dbReference>
<keyword evidence="4" id="KW-1185">Reference proteome</keyword>
<name>A0A937CPZ5_9HYPH</name>
<dbReference type="RefSeq" id="WP_201664045.1">
    <property type="nucleotide sequence ID" value="NZ_JAEQNC010000027.1"/>
</dbReference>
<dbReference type="PANTHER" id="PTHR35848">
    <property type="entry name" value="OXALATE-BINDING PROTEIN"/>
    <property type="match status" value="1"/>
</dbReference>
<feature type="domain" description="Cupin type-2" evidence="2">
    <location>
        <begin position="50"/>
        <end position="121"/>
    </location>
</feature>
<accession>A0A937CPZ5</accession>
<evidence type="ECO:0000313" key="4">
    <source>
        <dbReference type="Proteomes" id="UP000633219"/>
    </source>
</evidence>
<dbReference type="EMBL" id="JAEQNC010000027">
    <property type="protein sequence ID" value="MBL0375501.1"/>
    <property type="molecule type" value="Genomic_DNA"/>
</dbReference>
<gene>
    <name evidence="3" type="ORF">JJB09_26185</name>
</gene>
<comment type="caution">
    <text evidence="3">The sequence shown here is derived from an EMBL/GenBank/DDBJ whole genome shotgun (WGS) entry which is preliminary data.</text>
</comment>
<dbReference type="CDD" id="cd02224">
    <property type="entry name" value="cupin_SPO2919-like"/>
    <property type="match status" value="1"/>
</dbReference>
<evidence type="ECO:0000313" key="3">
    <source>
        <dbReference type="EMBL" id="MBL0375501.1"/>
    </source>
</evidence>
<evidence type="ECO:0000256" key="1">
    <source>
        <dbReference type="ARBA" id="ARBA00022723"/>
    </source>
</evidence>
<dbReference type="InterPro" id="IPR014710">
    <property type="entry name" value="RmlC-like_jellyroll"/>
</dbReference>
<proteinExistence type="predicted"/>
<dbReference type="PANTHER" id="PTHR35848:SF6">
    <property type="entry name" value="CUPIN TYPE-2 DOMAIN-CONTAINING PROTEIN"/>
    <property type="match status" value="1"/>
</dbReference>
<keyword evidence="1" id="KW-0479">Metal-binding</keyword>
<evidence type="ECO:0000259" key="2">
    <source>
        <dbReference type="Pfam" id="PF07883"/>
    </source>
</evidence>
<dbReference type="InterPro" id="IPR051610">
    <property type="entry name" value="GPI/OXD"/>
</dbReference>
<sequence>MPHPIVNIDSVAPEELPEPYTPTGPAAALYAPKVARIGPLIGASALGCNLVELAPGKRAFPFHNHRANEEMFIILEGCGEIRIGEETFAIKVHDIISCPAGGPKTAHQIVNTSEATLRYIALSTRHATDIVEYPDSGRFRVIHAPTSHPSPDDQPMDIWGVRDDDADYWDAG</sequence>
<dbReference type="InterPro" id="IPR013096">
    <property type="entry name" value="Cupin_2"/>
</dbReference>
<dbReference type="AlphaFoldDB" id="A0A937CPZ5"/>
<protein>
    <submittedName>
        <fullName evidence="3">Cupin domain-containing protein</fullName>
    </submittedName>
</protein>
<organism evidence="3 4">
    <name type="scientific">Rhizobium setariae</name>
    <dbReference type="NCBI Taxonomy" id="2801340"/>
    <lineage>
        <taxon>Bacteria</taxon>
        <taxon>Pseudomonadati</taxon>
        <taxon>Pseudomonadota</taxon>
        <taxon>Alphaproteobacteria</taxon>
        <taxon>Hyphomicrobiales</taxon>
        <taxon>Rhizobiaceae</taxon>
        <taxon>Rhizobium/Agrobacterium group</taxon>
        <taxon>Rhizobium</taxon>
    </lineage>
</organism>
<dbReference type="GO" id="GO:0046872">
    <property type="term" value="F:metal ion binding"/>
    <property type="evidence" value="ECO:0007669"/>
    <property type="project" value="UniProtKB-KW"/>
</dbReference>
<reference evidence="3" key="1">
    <citation type="submission" date="2021-01" db="EMBL/GenBank/DDBJ databases">
        <title>Rhizobium sp. strain KVB221 16S ribosomal RNA gene Genome sequencing and assembly.</title>
        <authorList>
            <person name="Kang M."/>
        </authorList>
    </citation>
    <scope>NUCLEOTIDE SEQUENCE</scope>
    <source>
        <strain evidence="3">KVB221</strain>
    </source>
</reference>
<dbReference type="Pfam" id="PF07883">
    <property type="entry name" value="Cupin_2"/>
    <property type="match status" value="1"/>
</dbReference>
<dbReference type="Proteomes" id="UP000633219">
    <property type="component" value="Unassembled WGS sequence"/>
</dbReference>
<dbReference type="InterPro" id="IPR011051">
    <property type="entry name" value="RmlC_Cupin_sf"/>
</dbReference>